<protein>
    <submittedName>
        <fullName evidence="4">Universal stress protein</fullName>
    </submittedName>
</protein>
<sequence length="289" mass="30615">MAQMNDYNIIVVGTDGSSLAEPTVARAAWLAAREEAELVIVCAWSSLSQRVEAINTQTLGGDVSTAQQVHGREAAEEALLRAAHVAGEYGAKVSAALLVEGEPAAALLQTAGTHDADLIVIGAIRDTSIADRFLGNVATEVVKKATCEVLVIRPTMPVTEVEVPRRSDAFLLRSLPIGLRVGGQDCVSAKIATREQSGPVAGPDCPELAILADASAYAGPKGATMSEFFETFAPGMRHWREQQDLEKVLVVDQKKGGRGPMPLDLDSGKVRLVMPNRSKPEPEPDPTGD</sequence>
<dbReference type="InterPro" id="IPR045684">
    <property type="entry name" value="DUF6191"/>
</dbReference>
<dbReference type="InterPro" id="IPR006016">
    <property type="entry name" value="UspA"/>
</dbReference>
<accession>A0ABW1X5V6</accession>
<comment type="caution">
    <text evidence="4">The sequence shown here is derived from an EMBL/GenBank/DDBJ whole genome shotgun (WGS) entry which is preliminary data.</text>
</comment>
<dbReference type="SUPFAM" id="SSF52402">
    <property type="entry name" value="Adenine nucleotide alpha hydrolases-like"/>
    <property type="match status" value="1"/>
</dbReference>
<dbReference type="CDD" id="cd00293">
    <property type="entry name" value="USP-like"/>
    <property type="match status" value="1"/>
</dbReference>
<dbReference type="PANTHER" id="PTHR46268">
    <property type="entry name" value="STRESS RESPONSE PROTEIN NHAX"/>
    <property type="match status" value="1"/>
</dbReference>
<proteinExistence type="inferred from homology"/>
<dbReference type="Pfam" id="PF19690">
    <property type="entry name" value="DUF6191"/>
    <property type="match status" value="1"/>
</dbReference>
<evidence type="ECO:0000313" key="4">
    <source>
        <dbReference type="EMBL" id="MFC6397271.1"/>
    </source>
</evidence>
<evidence type="ECO:0000256" key="2">
    <source>
        <dbReference type="SAM" id="MobiDB-lite"/>
    </source>
</evidence>
<evidence type="ECO:0000256" key="1">
    <source>
        <dbReference type="ARBA" id="ARBA00008791"/>
    </source>
</evidence>
<dbReference type="Gene3D" id="3.40.50.620">
    <property type="entry name" value="HUPs"/>
    <property type="match status" value="1"/>
</dbReference>
<feature type="region of interest" description="Disordered" evidence="2">
    <location>
        <begin position="253"/>
        <end position="289"/>
    </location>
</feature>
<gene>
    <name evidence="4" type="ORF">ACFP57_09805</name>
</gene>
<keyword evidence="5" id="KW-1185">Reference proteome</keyword>
<name>A0ABW1X5V6_9ACTN</name>
<feature type="domain" description="UspA" evidence="3">
    <location>
        <begin position="7"/>
        <end position="153"/>
    </location>
</feature>
<dbReference type="PANTHER" id="PTHR46268:SF6">
    <property type="entry name" value="UNIVERSAL STRESS PROTEIN UP12"/>
    <property type="match status" value="1"/>
</dbReference>
<comment type="similarity">
    <text evidence="1">Belongs to the universal stress protein A family.</text>
</comment>
<dbReference type="EMBL" id="JBHSUA010000019">
    <property type="protein sequence ID" value="MFC6397271.1"/>
    <property type="molecule type" value="Genomic_DNA"/>
</dbReference>
<dbReference type="RefSeq" id="WP_343886517.1">
    <property type="nucleotide sequence ID" value="NZ_BAAAKI010000016.1"/>
</dbReference>
<reference evidence="5" key="1">
    <citation type="journal article" date="2019" name="Int. J. Syst. Evol. Microbiol.">
        <title>The Global Catalogue of Microorganisms (GCM) 10K type strain sequencing project: providing services to taxonomists for standard genome sequencing and annotation.</title>
        <authorList>
            <consortium name="The Broad Institute Genomics Platform"/>
            <consortium name="The Broad Institute Genome Sequencing Center for Infectious Disease"/>
            <person name="Wu L."/>
            <person name="Ma J."/>
        </authorList>
    </citation>
    <scope>NUCLEOTIDE SEQUENCE [LARGE SCALE GENOMIC DNA]</scope>
    <source>
        <strain evidence="5">CGMCC 1.15277</strain>
    </source>
</reference>
<dbReference type="Pfam" id="PF00582">
    <property type="entry name" value="Usp"/>
    <property type="match status" value="1"/>
</dbReference>
<evidence type="ECO:0000259" key="3">
    <source>
        <dbReference type="Pfam" id="PF00582"/>
    </source>
</evidence>
<evidence type="ECO:0000313" key="5">
    <source>
        <dbReference type="Proteomes" id="UP001596266"/>
    </source>
</evidence>
<organism evidence="4 5">
    <name type="scientific">Luteococcus sanguinis</name>
    <dbReference type="NCBI Taxonomy" id="174038"/>
    <lineage>
        <taxon>Bacteria</taxon>
        <taxon>Bacillati</taxon>
        <taxon>Actinomycetota</taxon>
        <taxon>Actinomycetes</taxon>
        <taxon>Propionibacteriales</taxon>
        <taxon>Propionibacteriaceae</taxon>
        <taxon>Luteococcus</taxon>
    </lineage>
</organism>
<dbReference type="PRINTS" id="PR01438">
    <property type="entry name" value="UNVRSLSTRESS"/>
</dbReference>
<dbReference type="InterPro" id="IPR014729">
    <property type="entry name" value="Rossmann-like_a/b/a_fold"/>
</dbReference>
<dbReference type="Proteomes" id="UP001596266">
    <property type="component" value="Unassembled WGS sequence"/>
</dbReference>
<dbReference type="InterPro" id="IPR006015">
    <property type="entry name" value="Universal_stress_UspA"/>
</dbReference>